<keyword evidence="4" id="KW-0804">Transcription</keyword>
<dbReference type="PANTHER" id="PTHR24567">
    <property type="entry name" value="CRP FAMILY TRANSCRIPTIONAL REGULATORY PROTEIN"/>
    <property type="match status" value="1"/>
</dbReference>
<dbReference type="SMART" id="SM00100">
    <property type="entry name" value="cNMP"/>
    <property type="match status" value="1"/>
</dbReference>
<evidence type="ECO:0000259" key="6">
    <source>
        <dbReference type="PROSITE" id="PS51063"/>
    </source>
</evidence>
<dbReference type="KEGG" id="bfm:BP422_09675"/>
<dbReference type="InterPro" id="IPR000595">
    <property type="entry name" value="cNMP-bd_dom"/>
</dbReference>
<dbReference type="RefSeq" id="WP_088907587.1">
    <property type="nucleotide sequence ID" value="NZ_CP018145.1"/>
</dbReference>
<dbReference type="CDD" id="cd00038">
    <property type="entry name" value="CAP_ED"/>
    <property type="match status" value="1"/>
</dbReference>
<dbReference type="InterPro" id="IPR036388">
    <property type="entry name" value="WH-like_DNA-bd_sf"/>
</dbReference>
<dbReference type="GO" id="GO:0003677">
    <property type="term" value="F:DNA binding"/>
    <property type="evidence" value="ECO:0007669"/>
    <property type="project" value="UniProtKB-KW"/>
</dbReference>
<dbReference type="Gene3D" id="1.10.10.10">
    <property type="entry name" value="Winged helix-like DNA-binding domain superfamily/Winged helix DNA-binding domain"/>
    <property type="match status" value="1"/>
</dbReference>
<dbReference type="Pfam" id="PF13545">
    <property type="entry name" value="HTH_Crp_2"/>
    <property type="match status" value="1"/>
</dbReference>
<evidence type="ECO:0000313" key="7">
    <source>
        <dbReference type="EMBL" id="ASJ53797.1"/>
    </source>
</evidence>
<dbReference type="EMBL" id="CP018145">
    <property type="protein sequence ID" value="ASJ53797.1"/>
    <property type="molecule type" value="Genomic_DNA"/>
</dbReference>
<proteinExistence type="predicted"/>
<dbReference type="PANTHER" id="PTHR24567:SF68">
    <property type="entry name" value="DNA-BINDING TRANSCRIPTIONAL DUAL REGULATOR CRP"/>
    <property type="match status" value="1"/>
</dbReference>
<accession>A0A220MFF5</accession>
<evidence type="ECO:0000259" key="5">
    <source>
        <dbReference type="PROSITE" id="PS50042"/>
    </source>
</evidence>
<gene>
    <name evidence="7" type="ORF">BP422_09675</name>
</gene>
<keyword evidence="2" id="KW-0238">DNA-binding</keyword>
<dbReference type="Proteomes" id="UP000197781">
    <property type="component" value="Chromosome"/>
</dbReference>
<evidence type="ECO:0000256" key="3">
    <source>
        <dbReference type="ARBA" id="ARBA00023159"/>
    </source>
</evidence>
<dbReference type="InterPro" id="IPR014710">
    <property type="entry name" value="RmlC-like_jellyroll"/>
</dbReference>
<dbReference type="AlphaFoldDB" id="A0A220MFF5"/>
<name>A0A220MFF5_9BACL</name>
<dbReference type="SUPFAM" id="SSF51206">
    <property type="entry name" value="cAMP-binding domain-like"/>
    <property type="match status" value="1"/>
</dbReference>
<keyword evidence="1" id="KW-0805">Transcription regulation</keyword>
<organism evidence="7 8">
    <name type="scientific">Brevibacillus formosus</name>
    <dbReference type="NCBI Taxonomy" id="54913"/>
    <lineage>
        <taxon>Bacteria</taxon>
        <taxon>Bacillati</taxon>
        <taxon>Bacillota</taxon>
        <taxon>Bacilli</taxon>
        <taxon>Bacillales</taxon>
        <taxon>Paenibacillaceae</taxon>
        <taxon>Brevibacillus</taxon>
    </lineage>
</organism>
<keyword evidence="3" id="KW-0010">Activator</keyword>
<dbReference type="InterPro" id="IPR050397">
    <property type="entry name" value="Env_Response_Regulators"/>
</dbReference>
<protein>
    <submittedName>
        <fullName evidence="7">Crp/Fnr family transcriptional regulator</fullName>
    </submittedName>
</protein>
<dbReference type="Gene3D" id="2.60.120.10">
    <property type="entry name" value="Jelly Rolls"/>
    <property type="match status" value="1"/>
</dbReference>
<reference evidence="7 8" key="1">
    <citation type="submission" date="2016-11" db="EMBL/GenBank/DDBJ databases">
        <authorList>
            <person name="Jaros S."/>
            <person name="Januszkiewicz K."/>
            <person name="Wedrychowicz H."/>
        </authorList>
    </citation>
    <scope>NUCLEOTIDE SEQUENCE [LARGE SCALE GENOMIC DNA]</scope>
    <source>
        <strain evidence="7 8">NF2</strain>
    </source>
</reference>
<dbReference type="InterPro" id="IPR012318">
    <property type="entry name" value="HTH_CRP"/>
</dbReference>
<dbReference type="Pfam" id="PF00027">
    <property type="entry name" value="cNMP_binding"/>
    <property type="match status" value="1"/>
</dbReference>
<evidence type="ECO:0000256" key="2">
    <source>
        <dbReference type="ARBA" id="ARBA00023125"/>
    </source>
</evidence>
<evidence type="ECO:0000256" key="1">
    <source>
        <dbReference type="ARBA" id="ARBA00023015"/>
    </source>
</evidence>
<dbReference type="PROSITE" id="PS51063">
    <property type="entry name" value="HTH_CRP_2"/>
    <property type="match status" value="1"/>
</dbReference>
<dbReference type="SUPFAM" id="SSF46785">
    <property type="entry name" value="Winged helix' DNA-binding domain"/>
    <property type="match status" value="1"/>
</dbReference>
<feature type="domain" description="HTH crp-type" evidence="6">
    <location>
        <begin position="131"/>
        <end position="198"/>
    </location>
</feature>
<dbReference type="InterPro" id="IPR018490">
    <property type="entry name" value="cNMP-bd_dom_sf"/>
</dbReference>
<evidence type="ECO:0000313" key="8">
    <source>
        <dbReference type="Proteomes" id="UP000197781"/>
    </source>
</evidence>
<evidence type="ECO:0000256" key="4">
    <source>
        <dbReference type="ARBA" id="ARBA00023163"/>
    </source>
</evidence>
<dbReference type="GO" id="GO:0005829">
    <property type="term" value="C:cytosol"/>
    <property type="evidence" value="ECO:0007669"/>
    <property type="project" value="TreeGrafter"/>
</dbReference>
<sequence>MACLRYQWTPYLMYGKKIEMGKHTIIYHQGDVGTGFYYLDKGSVKITLLSENGHERSIDYIPTGGLFGEHGAYNGSYLTSAITTSPSVIYFFSDEVLSRICRDHPQSAVIFTNSQIYKLRLLAEIIAFTDSPIEQQMANYLLKLIAVHGSNHIPIDQMSFARYIDTSRMTVNKTLQKWRQKGLIELSERSAIRVVDVEGLREIYSRFQCK</sequence>
<feature type="domain" description="Cyclic nucleotide-binding" evidence="5">
    <location>
        <begin position="26"/>
        <end position="69"/>
    </location>
</feature>
<dbReference type="PROSITE" id="PS50042">
    <property type="entry name" value="CNMP_BINDING_3"/>
    <property type="match status" value="1"/>
</dbReference>
<dbReference type="InterPro" id="IPR036390">
    <property type="entry name" value="WH_DNA-bd_sf"/>
</dbReference>
<dbReference type="GO" id="GO:0003700">
    <property type="term" value="F:DNA-binding transcription factor activity"/>
    <property type="evidence" value="ECO:0007669"/>
    <property type="project" value="TreeGrafter"/>
</dbReference>